<feature type="domain" description="L,D-TPase catalytic" evidence="10">
    <location>
        <begin position="191"/>
        <end position="326"/>
    </location>
</feature>
<evidence type="ECO:0000256" key="6">
    <source>
        <dbReference type="ARBA" id="ARBA00023316"/>
    </source>
</evidence>
<dbReference type="Gene3D" id="1.10.101.10">
    <property type="entry name" value="PGBD-like superfamily/PGBD"/>
    <property type="match status" value="1"/>
</dbReference>
<dbReference type="Gene3D" id="2.40.440.10">
    <property type="entry name" value="L,D-transpeptidase catalytic domain-like"/>
    <property type="match status" value="1"/>
</dbReference>
<keyword evidence="3" id="KW-0808">Transferase</keyword>
<dbReference type="InterPro" id="IPR005490">
    <property type="entry name" value="LD_TPept_cat_dom"/>
</dbReference>
<dbReference type="PANTHER" id="PTHR30582:SF30">
    <property type="entry name" value="BLR4375 PROTEIN"/>
    <property type="match status" value="1"/>
</dbReference>
<evidence type="ECO:0000256" key="7">
    <source>
        <dbReference type="PROSITE-ProRule" id="PRU01373"/>
    </source>
</evidence>
<dbReference type="PANTHER" id="PTHR30582">
    <property type="entry name" value="L,D-TRANSPEPTIDASE"/>
    <property type="match status" value="1"/>
</dbReference>
<evidence type="ECO:0000256" key="4">
    <source>
        <dbReference type="ARBA" id="ARBA00022960"/>
    </source>
</evidence>
<protein>
    <submittedName>
        <fullName evidence="11">L,D-transpeptidase family protein</fullName>
    </submittedName>
</protein>
<comment type="similarity">
    <text evidence="2">Belongs to the YkuD family.</text>
</comment>
<dbReference type="RefSeq" id="WP_114958052.1">
    <property type="nucleotide sequence ID" value="NZ_JBHSJF010000006.1"/>
</dbReference>
<dbReference type="PROSITE" id="PS52029">
    <property type="entry name" value="LD_TPASE"/>
    <property type="match status" value="1"/>
</dbReference>
<dbReference type="Pfam" id="PF03734">
    <property type="entry name" value="YkuD"/>
    <property type="match status" value="1"/>
</dbReference>
<feature type="chain" id="PRO_5045141974" evidence="9">
    <location>
        <begin position="21"/>
        <end position="327"/>
    </location>
</feature>
<comment type="pathway">
    <text evidence="1 7">Cell wall biogenesis; peptidoglycan biosynthesis.</text>
</comment>
<evidence type="ECO:0000256" key="1">
    <source>
        <dbReference type="ARBA" id="ARBA00004752"/>
    </source>
</evidence>
<evidence type="ECO:0000259" key="10">
    <source>
        <dbReference type="PROSITE" id="PS52029"/>
    </source>
</evidence>
<keyword evidence="5 7" id="KW-0573">Peptidoglycan synthesis</keyword>
<dbReference type="EMBL" id="JBHSJF010000006">
    <property type="protein sequence ID" value="MFC5069354.1"/>
    <property type="molecule type" value="Genomic_DNA"/>
</dbReference>
<dbReference type="Proteomes" id="UP001595796">
    <property type="component" value="Unassembled WGS sequence"/>
</dbReference>
<dbReference type="CDD" id="cd16913">
    <property type="entry name" value="YkuD_like"/>
    <property type="match status" value="1"/>
</dbReference>
<keyword evidence="4 7" id="KW-0133">Cell shape</keyword>
<proteinExistence type="inferred from homology"/>
<evidence type="ECO:0000256" key="2">
    <source>
        <dbReference type="ARBA" id="ARBA00005992"/>
    </source>
</evidence>
<keyword evidence="6 7" id="KW-0961">Cell wall biogenesis/degradation</keyword>
<dbReference type="InterPro" id="IPR036365">
    <property type="entry name" value="PGBD-like_sf"/>
</dbReference>
<dbReference type="Pfam" id="PF01471">
    <property type="entry name" value="PG_binding_1"/>
    <property type="match status" value="1"/>
</dbReference>
<dbReference type="SUPFAM" id="SSF47090">
    <property type="entry name" value="PGBD-like"/>
    <property type="match status" value="1"/>
</dbReference>
<keyword evidence="12" id="KW-1185">Reference proteome</keyword>
<dbReference type="InterPro" id="IPR050979">
    <property type="entry name" value="LD-transpeptidase"/>
</dbReference>
<organism evidence="11 12">
    <name type="scientific">Flaviflagellibacter deserti</name>
    <dbReference type="NCBI Taxonomy" id="2267266"/>
    <lineage>
        <taxon>Bacteria</taxon>
        <taxon>Pseudomonadati</taxon>
        <taxon>Pseudomonadota</taxon>
        <taxon>Alphaproteobacteria</taxon>
        <taxon>Hyphomicrobiales</taxon>
        <taxon>Flaviflagellibacter</taxon>
    </lineage>
</organism>
<dbReference type="SUPFAM" id="SSF141523">
    <property type="entry name" value="L,D-transpeptidase catalytic domain-like"/>
    <property type="match status" value="1"/>
</dbReference>
<evidence type="ECO:0000256" key="9">
    <source>
        <dbReference type="SAM" id="SignalP"/>
    </source>
</evidence>
<feature type="region of interest" description="Disordered" evidence="8">
    <location>
        <begin position="248"/>
        <end position="268"/>
    </location>
</feature>
<comment type="caution">
    <text evidence="11">The sequence shown here is derived from an EMBL/GenBank/DDBJ whole genome shotgun (WGS) entry which is preliminary data.</text>
</comment>
<reference evidence="12" key="1">
    <citation type="journal article" date="2019" name="Int. J. Syst. Evol. Microbiol.">
        <title>The Global Catalogue of Microorganisms (GCM) 10K type strain sequencing project: providing services to taxonomists for standard genome sequencing and annotation.</title>
        <authorList>
            <consortium name="The Broad Institute Genomics Platform"/>
            <consortium name="The Broad Institute Genome Sequencing Center for Infectious Disease"/>
            <person name="Wu L."/>
            <person name="Ma J."/>
        </authorList>
    </citation>
    <scope>NUCLEOTIDE SEQUENCE [LARGE SCALE GENOMIC DNA]</scope>
    <source>
        <strain evidence="12">CGMCC 1.16444</strain>
    </source>
</reference>
<evidence type="ECO:0000256" key="3">
    <source>
        <dbReference type="ARBA" id="ARBA00022679"/>
    </source>
</evidence>
<accession>A0ABV9Z4A1</accession>
<sequence length="327" mass="35375">MRHLGLGIAVLAALASPAVAKGLSPDDVNGASLENGEPSKAAILKAQVLLDRARYSPGAIDGISGDATEIALKAFQVDKELKPTGKLDADTLGKLTEADSAPIMMRYTITAQDLKGPFAEKIPDDIAEKAKLDRLSYTSLREELAERFHMDEELLKALNPDADFGKDGTEIDVVSVEKQEGRASSSEAAAERLVVDKSERTLRVFGKDNKLIALFPATIGSKDNPAPDGETKITRVARVPTWNYDPKLKLEGEKDRPDEPMTVKPGPNNPVGVVWIALDRDHFGIHGTPEPEKVGKNQSSGCVRLTNWDVEELAGMVKKGVPVMFEE</sequence>
<dbReference type="InterPro" id="IPR002477">
    <property type="entry name" value="Peptidoglycan-bd-like"/>
</dbReference>
<name>A0ABV9Z4A1_9HYPH</name>
<evidence type="ECO:0000256" key="5">
    <source>
        <dbReference type="ARBA" id="ARBA00022984"/>
    </source>
</evidence>
<feature type="compositionally biased region" description="Basic and acidic residues" evidence="8">
    <location>
        <begin position="248"/>
        <end position="261"/>
    </location>
</feature>
<evidence type="ECO:0000256" key="8">
    <source>
        <dbReference type="SAM" id="MobiDB-lite"/>
    </source>
</evidence>
<evidence type="ECO:0000313" key="12">
    <source>
        <dbReference type="Proteomes" id="UP001595796"/>
    </source>
</evidence>
<gene>
    <name evidence="11" type="ORF">ACFPFW_15160</name>
</gene>
<feature type="signal peptide" evidence="9">
    <location>
        <begin position="1"/>
        <end position="20"/>
    </location>
</feature>
<feature type="active site" description="Proton donor/acceptor" evidence="7">
    <location>
        <position position="286"/>
    </location>
</feature>
<dbReference type="InterPro" id="IPR038063">
    <property type="entry name" value="Transpep_catalytic_dom"/>
</dbReference>
<dbReference type="InterPro" id="IPR036366">
    <property type="entry name" value="PGBDSf"/>
</dbReference>
<feature type="active site" description="Nucleophile" evidence="7">
    <location>
        <position position="302"/>
    </location>
</feature>
<evidence type="ECO:0000313" key="11">
    <source>
        <dbReference type="EMBL" id="MFC5069354.1"/>
    </source>
</evidence>
<keyword evidence="9" id="KW-0732">Signal</keyword>